<dbReference type="Pfam" id="PF14603">
    <property type="entry name" value="hSH3"/>
    <property type="match status" value="1"/>
</dbReference>
<sequence length="1101" mass="119444">MMEQEELLDFKALRAKFLQEDALKLMNKPAIPQKPKVIPPPPSGTRVTLISSINAAVENRMAPRVVFKDDKLPQTLKPTSPQLAAPESKDKQPSVKPELVDKKQKREADIIMQAMKDKKLPMVLPVTVPAPTPEPASPTQPTKPATPKKKRISFFKKPLKPAKVKAGTVESVSPPISPSPLSPPSSGSTPVVDAPVAQIALIPPIPVIPTPPSCPDPVIPEAAITAPDVLPLDVPEISPPSILQPKVPAPEDAALQIPDPELPASETTVLSVLDLESSTPGIAIEAIPEPDIPVPDILTQIAPEVAEVPELDFSVSDIPAPEISVQDEPALEISELDIPTPIIPPPEIPDSDAPDPEISDLVIPDPIIQDVDVTDPSIPDVTSLDPPASFLPTPSIPASVSLAVSRTPSPEQVASPEAASTPLPLEFPPAPVEFAEVEDAASETQQESSSASTEETPGEPLCPTPTKPVSALSVLERAEESSPEKRTTPSDQRILDLLEKAKKKHAGKAVRTPSPSLSPSVSPIPPVPPVRMTPTQADHTPSVSPTLSLPELPPVDYENSTEKAGADQGQPVSLVNGFDHRQVSPILEEPAMEEAQAEVHPATPARKPLPPIPSLGPSPDKPHRPPVVDLSPYQLISQIPEPQEEDVGTPAPEDFSQEEPVVDARNLLAVVPECEDVQPPEVEIPECGISESSTLEEAVSSAEPEAPEEALGALDEVYEDTELGPPVAELPDTEAAAAEAPPDTLDSPVSQDAKMPTRPQESPPETTDLTTNKKKSKKRKSPPKNPYADSQPAPEETQKSGWFKPKKSSAEIAEEKEQKRREKQWEKEREKEREREKKEQKEREKKENEMKKKFKITGQEEPMYEAKVTVDCKGKNNDLPVKNGDLVSIIRTTNCPKGKWLARDSTNKYGYISVKSVELDIKEMLELGKKVKTLSRANANSQLDGEPQNLDSGMSNHYELSQSYSDDDEWNDDDEHEPHSPTELSNSMDNGLYSTLSIPDTVSAEPESLEHNLSDANTKNPQMHARHEALQKLSTFFKQPASDDTTLDNNPITENKPSTEARLTSSFTEEVNPEVPDIEVLPPPDLYADVITEESLYTYSN</sequence>
<feature type="region of interest" description="Disordered" evidence="4">
    <location>
        <begin position="127"/>
        <end position="190"/>
    </location>
</feature>
<dbReference type="InterPro" id="IPR036028">
    <property type="entry name" value="SH3-like_dom_sf"/>
</dbReference>
<evidence type="ECO:0000256" key="3">
    <source>
        <dbReference type="PROSITE-ProRule" id="PRU00192"/>
    </source>
</evidence>
<feature type="compositionally biased region" description="Pro residues" evidence="4">
    <location>
        <begin position="128"/>
        <end position="138"/>
    </location>
</feature>
<feature type="compositionally biased region" description="Pro residues" evidence="4">
    <location>
        <begin position="607"/>
        <end position="616"/>
    </location>
</feature>
<feature type="compositionally biased region" description="Polar residues" evidence="4">
    <location>
        <begin position="533"/>
        <end position="547"/>
    </location>
</feature>
<dbReference type="GO" id="GO:0005886">
    <property type="term" value="C:plasma membrane"/>
    <property type="evidence" value="ECO:0007669"/>
    <property type="project" value="InterPro"/>
</dbReference>
<feature type="compositionally biased region" description="Basic and acidic residues" evidence="4">
    <location>
        <begin position="813"/>
        <end position="851"/>
    </location>
</feature>
<feature type="compositionally biased region" description="Basic and acidic residues" evidence="4">
    <location>
        <begin position="87"/>
        <end position="108"/>
    </location>
</feature>
<feature type="region of interest" description="Disordered" evidence="4">
    <location>
        <begin position="677"/>
        <end position="858"/>
    </location>
</feature>
<reference evidence="6" key="1">
    <citation type="submission" date="2020-10" db="EMBL/GenBank/DDBJ databases">
        <title>Chromosome-scale genome assembly of the Allis shad, Alosa alosa.</title>
        <authorList>
            <person name="Margot Z."/>
            <person name="Christophe K."/>
            <person name="Cabau C."/>
            <person name="Louis A."/>
            <person name="Berthelot C."/>
            <person name="Parey E."/>
            <person name="Roest Crollius H."/>
            <person name="Montfort J."/>
            <person name="Robinson-Rechavi M."/>
            <person name="Bucao C."/>
            <person name="Bouchez O."/>
            <person name="Gislard M."/>
            <person name="Lluch J."/>
            <person name="Milhes M."/>
            <person name="Lampietro C."/>
            <person name="Lopez Roques C."/>
            <person name="Donnadieu C."/>
            <person name="Braasch I."/>
            <person name="Desvignes T."/>
            <person name="Postlethwait J."/>
            <person name="Bobe J."/>
            <person name="Guiguen Y."/>
        </authorList>
    </citation>
    <scope>NUCLEOTIDE SEQUENCE</scope>
    <source>
        <strain evidence="6">M-15738</strain>
        <tissue evidence="6">Blood</tissue>
    </source>
</reference>
<evidence type="ECO:0000256" key="2">
    <source>
        <dbReference type="ARBA" id="ARBA00022553"/>
    </source>
</evidence>
<evidence type="ECO:0000256" key="4">
    <source>
        <dbReference type="SAM" id="MobiDB-lite"/>
    </source>
</evidence>
<dbReference type="EMBL" id="JADWDJ010000009">
    <property type="protein sequence ID" value="KAG5275661.1"/>
    <property type="molecule type" value="Genomic_DNA"/>
</dbReference>
<evidence type="ECO:0000313" key="6">
    <source>
        <dbReference type="EMBL" id="KAG5275661.1"/>
    </source>
</evidence>
<feature type="compositionally biased region" description="Polar residues" evidence="4">
    <location>
        <begin position="982"/>
        <end position="996"/>
    </location>
</feature>
<feature type="region of interest" description="Disordered" evidence="4">
    <location>
        <begin position="938"/>
        <end position="996"/>
    </location>
</feature>
<dbReference type="FunFam" id="2.30.30.40:FF:000307">
    <property type="entry name" value="Predicted protein"/>
    <property type="match status" value="1"/>
</dbReference>
<dbReference type="PANTHER" id="PTHR16830">
    <property type="entry name" value="SH2 CONTAINING ADAPTOR PRAM-1 RELATED"/>
    <property type="match status" value="1"/>
</dbReference>
<feature type="compositionally biased region" description="Basic residues" evidence="4">
    <location>
        <begin position="146"/>
        <end position="163"/>
    </location>
</feature>
<feature type="compositionally biased region" description="Basic and acidic residues" evidence="4">
    <location>
        <begin position="476"/>
        <end position="500"/>
    </location>
</feature>
<organism evidence="6 7">
    <name type="scientific">Alosa alosa</name>
    <name type="common">allis shad</name>
    <dbReference type="NCBI Taxonomy" id="278164"/>
    <lineage>
        <taxon>Eukaryota</taxon>
        <taxon>Metazoa</taxon>
        <taxon>Chordata</taxon>
        <taxon>Craniata</taxon>
        <taxon>Vertebrata</taxon>
        <taxon>Euteleostomi</taxon>
        <taxon>Actinopterygii</taxon>
        <taxon>Neopterygii</taxon>
        <taxon>Teleostei</taxon>
        <taxon>Clupei</taxon>
        <taxon>Clupeiformes</taxon>
        <taxon>Clupeoidei</taxon>
        <taxon>Clupeidae</taxon>
        <taxon>Alosa</taxon>
    </lineage>
</organism>
<name>A0AAV6GQ49_9TELE</name>
<dbReference type="AlphaFoldDB" id="A0AAV6GQ49"/>
<dbReference type="GO" id="GO:0072659">
    <property type="term" value="P:protein localization to plasma membrane"/>
    <property type="evidence" value="ECO:0007669"/>
    <property type="project" value="TreeGrafter"/>
</dbReference>
<feature type="compositionally biased region" description="Low complexity" evidence="4">
    <location>
        <begin position="729"/>
        <end position="746"/>
    </location>
</feature>
<feature type="compositionally biased region" description="Acidic residues" evidence="4">
    <location>
        <begin position="965"/>
        <end position="975"/>
    </location>
</feature>
<evidence type="ECO:0000259" key="5">
    <source>
        <dbReference type="PROSITE" id="PS50002"/>
    </source>
</evidence>
<feature type="compositionally biased region" description="Polar residues" evidence="4">
    <location>
        <begin position="938"/>
        <end position="964"/>
    </location>
</feature>
<dbReference type="GO" id="GO:0050852">
    <property type="term" value="P:T cell receptor signaling pathway"/>
    <property type="evidence" value="ECO:0007669"/>
    <property type="project" value="TreeGrafter"/>
</dbReference>
<dbReference type="InterPro" id="IPR029294">
    <property type="entry name" value="hSH3"/>
</dbReference>
<feature type="compositionally biased region" description="Polar residues" evidence="4">
    <location>
        <begin position="759"/>
        <end position="770"/>
    </location>
</feature>
<feature type="region of interest" description="Disordered" evidence="4">
    <location>
        <begin position="593"/>
        <end position="659"/>
    </location>
</feature>
<keyword evidence="2" id="KW-0597">Phosphoprotein</keyword>
<feature type="region of interest" description="Disordered" evidence="4">
    <location>
        <begin position="1040"/>
        <end position="1066"/>
    </location>
</feature>
<dbReference type="GO" id="GO:0007229">
    <property type="term" value="P:integrin-mediated signaling pathway"/>
    <property type="evidence" value="ECO:0007669"/>
    <property type="project" value="InterPro"/>
</dbReference>
<keyword evidence="7" id="KW-1185">Reference proteome</keyword>
<dbReference type="PROSITE" id="PS50002">
    <property type="entry name" value="SH3"/>
    <property type="match status" value="1"/>
</dbReference>
<feature type="region of interest" description="Disordered" evidence="4">
    <location>
        <begin position="338"/>
        <end position="573"/>
    </location>
</feature>
<gene>
    <name evidence="6" type="ORF">AALO_G00123150</name>
</gene>
<feature type="compositionally biased region" description="Acidic residues" evidence="4">
    <location>
        <begin position="349"/>
        <end position="358"/>
    </location>
</feature>
<dbReference type="PANTHER" id="PTHR16830:SF20">
    <property type="entry name" value="SI:CH211-188C16.1-RELATED"/>
    <property type="match status" value="1"/>
</dbReference>
<feature type="region of interest" description="Disordered" evidence="4">
    <location>
        <begin position="68"/>
        <end position="108"/>
    </location>
</feature>
<protein>
    <recommendedName>
        <fullName evidence="5">SH3 domain-containing protein</fullName>
    </recommendedName>
</protein>
<feature type="domain" description="SH3" evidence="5">
    <location>
        <begin position="859"/>
        <end position="922"/>
    </location>
</feature>
<proteinExistence type="predicted"/>
<feature type="compositionally biased region" description="Low complexity" evidence="4">
    <location>
        <begin position="442"/>
        <end position="455"/>
    </location>
</feature>
<dbReference type="InterPro" id="IPR001452">
    <property type="entry name" value="SH3_domain"/>
</dbReference>
<dbReference type="Gene3D" id="2.30.30.40">
    <property type="entry name" value="SH3 Domains"/>
    <property type="match status" value="1"/>
</dbReference>
<evidence type="ECO:0000256" key="1">
    <source>
        <dbReference type="ARBA" id="ARBA00022443"/>
    </source>
</evidence>
<accession>A0AAV6GQ49</accession>
<comment type="caution">
    <text evidence="6">The sequence shown here is derived from an EMBL/GenBank/DDBJ whole genome shotgun (WGS) entry which is preliminary data.</text>
</comment>
<dbReference type="Proteomes" id="UP000823561">
    <property type="component" value="Chromosome 9"/>
</dbReference>
<dbReference type="InterPro" id="IPR043443">
    <property type="entry name" value="FYB1/2-like"/>
</dbReference>
<keyword evidence="1 3" id="KW-0728">SH3 domain</keyword>
<evidence type="ECO:0000313" key="7">
    <source>
        <dbReference type="Proteomes" id="UP000823561"/>
    </source>
</evidence>
<feature type="compositionally biased region" description="Basic residues" evidence="4">
    <location>
        <begin position="772"/>
        <end position="782"/>
    </location>
</feature>
<dbReference type="SUPFAM" id="SSF50044">
    <property type="entry name" value="SH3-domain"/>
    <property type="match status" value="1"/>
</dbReference>
<feature type="compositionally biased region" description="Polar residues" evidence="4">
    <location>
        <begin position="396"/>
        <end position="412"/>
    </location>
</feature>
<feature type="compositionally biased region" description="Pro residues" evidence="4">
    <location>
        <begin position="522"/>
        <end position="531"/>
    </location>
</feature>